<dbReference type="GO" id="GO:0006044">
    <property type="term" value="P:N-acetylglucosamine metabolic process"/>
    <property type="evidence" value="ECO:0007669"/>
    <property type="project" value="TreeGrafter"/>
</dbReference>
<evidence type="ECO:0000313" key="2">
    <source>
        <dbReference type="EMBL" id="PZD73257.1"/>
    </source>
</evidence>
<dbReference type="InterPro" id="IPR027417">
    <property type="entry name" value="P-loop_NTPase"/>
</dbReference>
<feature type="domain" description="Sulfotransferase" evidence="1">
    <location>
        <begin position="113"/>
        <end position="273"/>
    </location>
</feature>
<dbReference type="SUPFAM" id="SSF52540">
    <property type="entry name" value="P-loop containing nucleoside triphosphate hydrolases"/>
    <property type="match status" value="1"/>
</dbReference>
<dbReference type="GO" id="GO:0001517">
    <property type="term" value="F:N-acetylglucosamine 6-O-sulfotransferase activity"/>
    <property type="evidence" value="ECO:0007669"/>
    <property type="project" value="TreeGrafter"/>
</dbReference>
<keyword evidence="3" id="KW-1185">Reference proteome</keyword>
<dbReference type="AlphaFoldDB" id="A0A2W1JYH2"/>
<dbReference type="EMBL" id="PQWO01000006">
    <property type="protein sequence ID" value="PZD73257.1"/>
    <property type="molecule type" value="Genomic_DNA"/>
</dbReference>
<dbReference type="InterPro" id="IPR051135">
    <property type="entry name" value="Gal/GlcNAc/GalNAc_ST"/>
</dbReference>
<sequence>MIAGNPSVVYIREPFNVSHPPGIGISSARFDHWYTYISDENADCFYRKIERTLNFSYGLGAELREEKRSKNLYKISREFLAFNKYKILGKRPLLKDPLALLSAEWLASKFDMDVVVLIRHPAAFASSLKQKGWEFSFSNFLDQDELMRDHLYPFEAALKSYANGDYDIIDQASLLWKVLHHMIQKYQETHGDWLFVRHEDVSEQPLLVFQDIFNYLNLEFTEKNSQVIKEYSSVSNPVEGTSDVTHTLRRNSKDNIKSWKNKLTTTEIERIRTQVEAVSCNFYADEDWQ</sequence>
<comment type="caution">
    <text evidence="2">The sequence shown here is derived from an EMBL/GenBank/DDBJ whole genome shotgun (WGS) entry which is preliminary data.</text>
</comment>
<dbReference type="Gene3D" id="3.40.50.300">
    <property type="entry name" value="P-loop containing nucleotide triphosphate hydrolases"/>
    <property type="match status" value="1"/>
</dbReference>
<proteinExistence type="predicted"/>
<gene>
    <name evidence="2" type="ORF">C1752_02349</name>
</gene>
<dbReference type="PANTHER" id="PTHR10704">
    <property type="entry name" value="CARBOHYDRATE SULFOTRANSFERASE"/>
    <property type="match status" value="1"/>
</dbReference>
<organism evidence="2 3">
    <name type="scientific">Acaryochloris thomasi RCC1774</name>
    <dbReference type="NCBI Taxonomy" id="1764569"/>
    <lineage>
        <taxon>Bacteria</taxon>
        <taxon>Bacillati</taxon>
        <taxon>Cyanobacteriota</taxon>
        <taxon>Cyanophyceae</taxon>
        <taxon>Acaryochloridales</taxon>
        <taxon>Acaryochloridaceae</taxon>
        <taxon>Acaryochloris</taxon>
        <taxon>Acaryochloris thomasi</taxon>
    </lineage>
</organism>
<accession>A0A2W1JYH2</accession>
<dbReference type="PANTHER" id="PTHR10704:SF44">
    <property type="entry name" value="LD35051P-RELATED"/>
    <property type="match status" value="1"/>
</dbReference>
<protein>
    <recommendedName>
        <fullName evidence="1">Sulfotransferase domain-containing protein</fullName>
    </recommendedName>
</protein>
<evidence type="ECO:0000313" key="3">
    <source>
        <dbReference type="Proteomes" id="UP000248857"/>
    </source>
</evidence>
<dbReference type="InterPro" id="IPR000863">
    <property type="entry name" value="Sulfotransferase_dom"/>
</dbReference>
<reference evidence="2 3" key="1">
    <citation type="journal article" date="2018" name="Sci. Rep.">
        <title>A novel species of the marine cyanobacterium Acaryochloris with a unique pigment content and lifestyle.</title>
        <authorList>
            <person name="Partensky F."/>
            <person name="Six C."/>
            <person name="Ratin M."/>
            <person name="Garczarek L."/>
            <person name="Vaulot D."/>
            <person name="Probert I."/>
            <person name="Calteau A."/>
            <person name="Gourvil P."/>
            <person name="Marie D."/>
            <person name="Grebert T."/>
            <person name="Bouchier C."/>
            <person name="Le Panse S."/>
            <person name="Gachenot M."/>
            <person name="Rodriguez F."/>
            <person name="Garrido J.L."/>
        </authorList>
    </citation>
    <scope>NUCLEOTIDE SEQUENCE [LARGE SCALE GENOMIC DNA]</scope>
    <source>
        <strain evidence="2 3">RCC1774</strain>
    </source>
</reference>
<evidence type="ECO:0000259" key="1">
    <source>
        <dbReference type="Pfam" id="PF00685"/>
    </source>
</evidence>
<name>A0A2W1JYH2_9CYAN</name>
<dbReference type="GO" id="GO:0006790">
    <property type="term" value="P:sulfur compound metabolic process"/>
    <property type="evidence" value="ECO:0007669"/>
    <property type="project" value="TreeGrafter"/>
</dbReference>
<dbReference type="Proteomes" id="UP000248857">
    <property type="component" value="Unassembled WGS sequence"/>
</dbReference>
<dbReference type="Pfam" id="PF00685">
    <property type="entry name" value="Sulfotransfer_1"/>
    <property type="match status" value="1"/>
</dbReference>